<evidence type="ECO:0000256" key="7">
    <source>
        <dbReference type="ARBA" id="ARBA00023180"/>
    </source>
</evidence>
<dbReference type="PIRSF" id="PIRSF000137">
    <property type="entry name" value="Alcohol_oxidase"/>
    <property type="match status" value="1"/>
</dbReference>
<evidence type="ECO:0000313" key="10">
    <source>
        <dbReference type="EMBL" id="PBK78481.1"/>
    </source>
</evidence>
<accession>A0A2H3C5X6</accession>
<keyword evidence="7" id="KW-0325">Glycoprotein</keyword>
<organism evidence="10 11">
    <name type="scientific">Armillaria solidipes</name>
    <dbReference type="NCBI Taxonomy" id="1076256"/>
    <lineage>
        <taxon>Eukaryota</taxon>
        <taxon>Fungi</taxon>
        <taxon>Dikarya</taxon>
        <taxon>Basidiomycota</taxon>
        <taxon>Agaricomycotina</taxon>
        <taxon>Agaricomycetes</taxon>
        <taxon>Agaricomycetidae</taxon>
        <taxon>Agaricales</taxon>
        <taxon>Marasmiineae</taxon>
        <taxon>Physalacriaceae</taxon>
        <taxon>Armillaria</taxon>
    </lineage>
</organism>
<dbReference type="InterPro" id="IPR000172">
    <property type="entry name" value="GMC_OxRdtase_N"/>
</dbReference>
<keyword evidence="3" id="KW-0285">Flavoprotein</keyword>
<dbReference type="Pfam" id="PF05199">
    <property type="entry name" value="GMC_oxred_C"/>
    <property type="match status" value="1"/>
</dbReference>
<gene>
    <name evidence="10" type="ORF">ARMSODRAFT_998540</name>
</gene>
<dbReference type="Gene3D" id="3.50.50.60">
    <property type="entry name" value="FAD/NAD(P)-binding domain"/>
    <property type="match status" value="1"/>
</dbReference>
<dbReference type="GO" id="GO:0016614">
    <property type="term" value="F:oxidoreductase activity, acting on CH-OH group of donors"/>
    <property type="evidence" value="ECO:0007669"/>
    <property type="project" value="InterPro"/>
</dbReference>
<dbReference type="Gene3D" id="3.30.560.10">
    <property type="entry name" value="Glucose Oxidase, domain 3"/>
    <property type="match status" value="1"/>
</dbReference>
<dbReference type="GO" id="GO:0044550">
    <property type="term" value="P:secondary metabolite biosynthetic process"/>
    <property type="evidence" value="ECO:0007669"/>
    <property type="project" value="TreeGrafter"/>
</dbReference>
<keyword evidence="4" id="KW-0732">Signal</keyword>
<protein>
    <submittedName>
        <fullName evidence="10">Alcohol oxidase</fullName>
    </submittedName>
</protein>
<dbReference type="PANTHER" id="PTHR11552:SF201">
    <property type="entry name" value="GLUCOSE-METHANOL-CHOLINE OXIDOREDUCTASE N-TERMINAL DOMAIN-CONTAINING PROTEIN"/>
    <property type="match status" value="1"/>
</dbReference>
<evidence type="ECO:0000256" key="5">
    <source>
        <dbReference type="ARBA" id="ARBA00022827"/>
    </source>
</evidence>
<dbReference type="Pfam" id="PF00732">
    <property type="entry name" value="GMC_oxred_N"/>
    <property type="match status" value="1"/>
</dbReference>
<name>A0A2H3C5X6_9AGAR</name>
<comment type="cofactor">
    <cofactor evidence="1">
        <name>FAD</name>
        <dbReference type="ChEBI" id="CHEBI:57692"/>
    </cofactor>
</comment>
<feature type="non-terminal residue" evidence="10">
    <location>
        <position position="1"/>
    </location>
</feature>
<feature type="domain" description="Glucose-methanol-choline oxidoreductase N-terminal" evidence="8">
    <location>
        <begin position="15"/>
        <end position="334"/>
    </location>
</feature>
<dbReference type="EMBL" id="KZ293415">
    <property type="protein sequence ID" value="PBK78481.1"/>
    <property type="molecule type" value="Genomic_DNA"/>
</dbReference>
<sequence>MPIVSLKEFLSRPLDYLIVGGGTAGLCLAARLSEDRDTIVGVLEAGEYNPNVPVIDVPSFLGGAVANPTYDWTFYSEDQSHLNGRKMRLPQGKGLGGSSQINFLGIVRPSKEEYDAIEELGNKGWNWHSLLEVTKRSEHTVPSERTPKQAQELAIGPDPALHGQNGPIIKSFSTSQSPVYGKLFDALEHLHVSRNPEPGGGFAVGSTFVYNNVDPRIATRSYAATGYYEPNVERPNFLVLTGASATKVIFDSVDLREGKRRATGVEFIKDGSRLWAAVKKDVILSAGTPPNSRSLQSPKLLELSGIGNTTILEKHGIETLVELPGVGENLQDHVMAFTVAEIDASLETVDVLHDAAEAQRHAELYKEQKGLLSTLQAPAYIFIPASKLGDAQAWRDAANVQCTAYLASINNPQLRAGLARQYAIQQRWFCDENHAQGEVSFYNGHFPVPTQPKPGKRYMTLNASILHPFSRGSVHIQSSDPSEPPAIDPQYFSNSVDLEILTHTVKLALKLYETEPLTELVVPDGLVFPTKDDLEAMMPRDLGGVVDNTLRVYGTDNLRVVDMSVFPMELASHTQSSAYAVGEMAADIIKRVTYYNPASMMVLADSYRGKAMPNGP</sequence>
<dbReference type="AlphaFoldDB" id="A0A2H3C5X6"/>
<keyword evidence="5" id="KW-0274">FAD</keyword>
<keyword evidence="6" id="KW-0560">Oxidoreductase</keyword>
<dbReference type="InterPro" id="IPR007867">
    <property type="entry name" value="GMC_OxRtase_C"/>
</dbReference>
<dbReference type="GO" id="GO:0050660">
    <property type="term" value="F:flavin adenine dinucleotide binding"/>
    <property type="evidence" value="ECO:0007669"/>
    <property type="project" value="InterPro"/>
</dbReference>
<evidence type="ECO:0000259" key="8">
    <source>
        <dbReference type="Pfam" id="PF00732"/>
    </source>
</evidence>
<dbReference type="InterPro" id="IPR036188">
    <property type="entry name" value="FAD/NAD-bd_sf"/>
</dbReference>
<evidence type="ECO:0000313" key="11">
    <source>
        <dbReference type="Proteomes" id="UP000218334"/>
    </source>
</evidence>
<dbReference type="InterPro" id="IPR012132">
    <property type="entry name" value="GMC_OxRdtase"/>
</dbReference>
<evidence type="ECO:0000259" key="9">
    <source>
        <dbReference type="Pfam" id="PF05199"/>
    </source>
</evidence>
<evidence type="ECO:0000256" key="2">
    <source>
        <dbReference type="ARBA" id="ARBA00010790"/>
    </source>
</evidence>
<evidence type="ECO:0000256" key="1">
    <source>
        <dbReference type="ARBA" id="ARBA00001974"/>
    </source>
</evidence>
<dbReference type="Proteomes" id="UP000218334">
    <property type="component" value="Unassembled WGS sequence"/>
</dbReference>
<proteinExistence type="inferred from homology"/>
<dbReference type="PANTHER" id="PTHR11552">
    <property type="entry name" value="GLUCOSE-METHANOL-CHOLINE GMC OXIDOREDUCTASE"/>
    <property type="match status" value="1"/>
</dbReference>
<feature type="domain" description="Glucose-methanol-choline oxidoreductase C-terminal" evidence="9">
    <location>
        <begin position="468"/>
        <end position="582"/>
    </location>
</feature>
<dbReference type="SUPFAM" id="SSF51905">
    <property type="entry name" value="FAD/NAD(P)-binding domain"/>
    <property type="match status" value="1"/>
</dbReference>
<keyword evidence="11" id="KW-1185">Reference proteome</keyword>
<comment type="similarity">
    <text evidence="2">Belongs to the GMC oxidoreductase family.</text>
</comment>
<evidence type="ECO:0000256" key="4">
    <source>
        <dbReference type="ARBA" id="ARBA00022729"/>
    </source>
</evidence>
<dbReference type="STRING" id="1076256.A0A2H3C5X6"/>
<evidence type="ECO:0000256" key="3">
    <source>
        <dbReference type="ARBA" id="ARBA00022630"/>
    </source>
</evidence>
<evidence type="ECO:0000256" key="6">
    <source>
        <dbReference type="ARBA" id="ARBA00023002"/>
    </source>
</evidence>
<dbReference type="SUPFAM" id="SSF54373">
    <property type="entry name" value="FAD-linked reductases, C-terminal domain"/>
    <property type="match status" value="1"/>
</dbReference>
<reference evidence="11" key="1">
    <citation type="journal article" date="2017" name="Nat. Ecol. Evol.">
        <title>Genome expansion and lineage-specific genetic innovations in the forest pathogenic fungi Armillaria.</title>
        <authorList>
            <person name="Sipos G."/>
            <person name="Prasanna A.N."/>
            <person name="Walter M.C."/>
            <person name="O'Connor E."/>
            <person name="Balint B."/>
            <person name="Krizsan K."/>
            <person name="Kiss B."/>
            <person name="Hess J."/>
            <person name="Varga T."/>
            <person name="Slot J."/>
            <person name="Riley R."/>
            <person name="Boka B."/>
            <person name="Rigling D."/>
            <person name="Barry K."/>
            <person name="Lee J."/>
            <person name="Mihaltcheva S."/>
            <person name="LaButti K."/>
            <person name="Lipzen A."/>
            <person name="Waldron R."/>
            <person name="Moloney N.M."/>
            <person name="Sperisen C."/>
            <person name="Kredics L."/>
            <person name="Vagvoelgyi C."/>
            <person name="Patrignani A."/>
            <person name="Fitzpatrick D."/>
            <person name="Nagy I."/>
            <person name="Doyle S."/>
            <person name="Anderson J.B."/>
            <person name="Grigoriev I.V."/>
            <person name="Gueldener U."/>
            <person name="Muensterkoetter M."/>
            <person name="Nagy L.G."/>
        </authorList>
    </citation>
    <scope>NUCLEOTIDE SEQUENCE [LARGE SCALE GENOMIC DNA]</scope>
    <source>
        <strain evidence="11">28-4</strain>
    </source>
</reference>